<reference evidence="1 2" key="1">
    <citation type="journal article" date="2018" name="Nat. Ecol. Evol.">
        <title>Pezizomycetes genomes reveal the molecular basis of ectomycorrhizal truffle lifestyle.</title>
        <authorList>
            <person name="Murat C."/>
            <person name="Payen T."/>
            <person name="Noel B."/>
            <person name="Kuo A."/>
            <person name="Morin E."/>
            <person name="Chen J."/>
            <person name="Kohler A."/>
            <person name="Krizsan K."/>
            <person name="Balestrini R."/>
            <person name="Da Silva C."/>
            <person name="Montanini B."/>
            <person name="Hainaut M."/>
            <person name="Levati E."/>
            <person name="Barry K.W."/>
            <person name="Belfiori B."/>
            <person name="Cichocki N."/>
            <person name="Clum A."/>
            <person name="Dockter R.B."/>
            <person name="Fauchery L."/>
            <person name="Guy J."/>
            <person name="Iotti M."/>
            <person name="Le Tacon F."/>
            <person name="Lindquist E.A."/>
            <person name="Lipzen A."/>
            <person name="Malagnac F."/>
            <person name="Mello A."/>
            <person name="Molinier V."/>
            <person name="Miyauchi S."/>
            <person name="Poulain J."/>
            <person name="Riccioni C."/>
            <person name="Rubini A."/>
            <person name="Sitrit Y."/>
            <person name="Splivallo R."/>
            <person name="Traeger S."/>
            <person name="Wang M."/>
            <person name="Zifcakova L."/>
            <person name="Wipf D."/>
            <person name="Zambonelli A."/>
            <person name="Paolocci F."/>
            <person name="Nowrousian M."/>
            <person name="Ottonello S."/>
            <person name="Baldrian P."/>
            <person name="Spatafora J.W."/>
            <person name="Henrissat B."/>
            <person name="Nagy L.G."/>
            <person name="Aury J.M."/>
            <person name="Wincker P."/>
            <person name="Grigoriev I.V."/>
            <person name="Bonfante P."/>
            <person name="Martin F.M."/>
        </authorList>
    </citation>
    <scope>NUCLEOTIDE SEQUENCE [LARGE SCALE GENOMIC DNA]</scope>
    <source>
        <strain evidence="1 2">CCBAS932</strain>
    </source>
</reference>
<gene>
    <name evidence="1" type="ORF">P167DRAFT_605778</name>
</gene>
<protein>
    <submittedName>
        <fullName evidence="1">Uncharacterized protein</fullName>
    </submittedName>
</protein>
<dbReference type="InParanoid" id="A0A3N4KSY8"/>
<evidence type="ECO:0000313" key="2">
    <source>
        <dbReference type="Proteomes" id="UP000277580"/>
    </source>
</evidence>
<keyword evidence="2" id="KW-1185">Reference proteome</keyword>
<dbReference type="EMBL" id="ML119129">
    <property type="protein sequence ID" value="RPB12412.1"/>
    <property type="molecule type" value="Genomic_DNA"/>
</dbReference>
<evidence type="ECO:0000313" key="1">
    <source>
        <dbReference type="EMBL" id="RPB12412.1"/>
    </source>
</evidence>
<dbReference type="AlphaFoldDB" id="A0A3N4KSY8"/>
<accession>A0A3N4KSY8</accession>
<dbReference type="Proteomes" id="UP000277580">
    <property type="component" value="Unassembled WGS sequence"/>
</dbReference>
<dbReference type="OrthoDB" id="5374395at2759"/>
<proteinExistence type="predicted"/>
<name>A0A3N4KSY8_9PEZI</name>
<organism evidence="1 2">
    <name type="scientific">Morchella conica CCBAS932</name>
    <dbReference type="NCBI Taxonomy" id="1392247"/>
    <lineage>
        <taxon>Eukaryota</taxon>
        <taxon>Fungi</taxon>
        <taxon>Dikarya</taxon>
        <taxon>Ascomycota</taxon>
        <taxon>Pezizomycotina</taxon>
        <taxon>Pezizomycetes</taxon>
        <taxon>Pezizales</taxon>
        <taxon>Morchellaceae</taxon>
        <taxon>Morchella</taxon>
    </lineage>
</organism>
<sequence>MAPRPYENNFRVRLSKTGNCPAIYAISSGPQKGVHMLSTEPLPPSLQYMYRHPINIHSTFLDVTGDFLRRRFDSIEAAQRWIDEMDRSPSLLADQLAASLSLSIKPSLAATSRERRRDPVYKGPGMVGMGGGAGGMAGMGKVSAFRVAKKVEGRYSRSHTGAVVRRRSDGDVAGVVGLERGMAEVAMED</sequence>